<feature type="compositionally biased region" description="Pro residues" evidence="1">
    <location>
        <begin position="469"/>
        <end position="481"/>
    </location>
</feature>
<sequence length="503" mass="55833">MASKLLVHQEHGKWRLCSFSSSLPTAVAPTASDMPLSVTYSCDMAEVQSNMQRLHARFEDLQNAVIMSLVRNGVPVSHFVRELSMLRASNVVEHENYFSEDVREFGKCVKYRPLFSHLSPHCHFLSPHLLYHLIRKFLKAFKEMVSYDTYLSQFRNETLLGLFAQIKHLRIPLPEGFSSILVHFKGDVSKDMTLGNVDVFRKKYLKHHKLCDYTLVLVTNDMMLPSSASFSVPNSVTERLKNDIPIQLLKEFGVIKFEIAGTPMYGEAGMTVSGVPPSANDHLTIAAPLTPGKTANSSVLEKEEVEGAAHVVGQAATPSPGVTISRAVVETEERQLRSSQAPPSVPQECETATNTARPNEPADNTSALKTVHFLTIDNAQDVFEMMYEAREKWRNIGGAFRLTPSTLNNINLENQNSDDKLRNVIIEWLNRYGGTGDCTWTHVAMALRNKTVAREDVAREVLEQHPQPWSVPPPSLPPPHTSPDSGSGATAATLKPSTSHPVA</sequence>
<reference evidence="3" key="1">
    <citation type="submission" date="2023-03" db="EMBL/GenBank/DDBJ databases">
        <authorList>
            <person name="Steffen K."/>
            <person name="Cardenas P."/>
        </authorList>
    </citation>
    <scope>NUCLEOTIDE SEQUENCE</scope>
</reference>
<keyword evidence="4" id="KW-1185">Reference proteome</keyword>
<feature type="region of interest" description="Disordered" evidence="1">
    <location>
        <begin position="464"/>
        <end position="503"/>
    </location>
</feature>
<dbReference type="InterPro" id="IPR011029">
    <property type="entry name" value="DEATH-like_dom_sf"/>
</dbReference>
<dbReference type="InterPro" id="IPR000488">
    <property type="entry name" value="Death_dom"/>
</dbReference>
<dbReference type="EMBL" id="CASHTH010000060">
    <property type="protein sequence ID" value="CAI7990229.1"/>
    <property type="molecule type" value="Genomic_DNA"/>
</dbReference>
<proteinExistence type="predicted"/>
<comment type="caution">
    <text evidence="3">The sequence shown here is derived from an EMBL/GenBank/DDBJ whole genome shotgun (WGS) entry which is preliminary data.</text>
</comment>
<dbReference type="PROSITE" id="PS50017">
    <property type="entry name" value="DEATH_DOMAIN"/>
    <property type="match status" value="1"/>
</dbReference>
<organism evidence="3 4">
    <name type="scientific">Geodia barretti</name>
    <name type="common">Barrett's horny sponge</name>
    <dbReference type="NCBI Taxonomy" id="519541"/>
    <lineage>
        <taxon>Eukaryota</taxon>
        <taxon>Metazoa</taxon>
        <taxon>Porifera</taxon>
        <taxon>Demospongiae</taxon>
        <taxon>Heteroscleromorpha</taxon>
        <taxon>Tetractinellida</taxon>
        <taxon>Astrophorina</taxon>
        <taxon>Geodiidae</taxon>
        <taxon>Geodia</taxon>
    </lineage>
</organism>
<evidence type="ECO:0000259" key="2">
    <source>
        <dbReference type="PROSITE" id="PS50017"/>
    </source>
</evidence>
<feature type="compositionally biased region" description="Polar residues" evidence="1">
    <location>
        <begin position="487"/>
        <end position="503"/>
    </location>
</feature>
<feature type="non-terminal residue" evidence="3">
    <location>
        <position position="1"/>
    </location>
</feature>
<evidence type="ECO:0000256" key="1">
    <source>
        <dbReference type="SAM" id="MobiDB-lite"/>
    </source>
</evidence>
<name>A0AA35VY71_GEOBA</name>
<dbReference type="Gene3D" id="1.10.533.10">
    <property type="entry name" value="Death Domain, Fas"/>
    <property type="match status" value="1"/>
</dbReference>
<accession>A0AA35VY71</accession>
<dbReference type="AlphaFoldDB" id="A0AA35VY71"/>
<dbReference type="GO" id="GO:0007165">
    <property type="term" value="P:signal transduction"/>
    <property type="evidence" value="ECO:0007669"/>
    <property type="project" value="InterPro"/>
</dbReference>
<evidence type="ECO:0000313" key="3">
    <source>
        <dbReference type="EMBL" id="CAI7990229.1"/>
    </source>
</evidence>
<feature type="domain" description="Death" evidence="2">
    <location>
        <begin position="391"/>
        <end position="449"/>
    </location>
</feature>
<feature type="compositionally biased region" description="Polar residues" evidence="1">
    <location>
        <begin position="350"/>
        <end position="364"/>
    </location>
</feature>
<gene>
    <name evidence="3" type="ORF">GBAR_LOCUS442</name>
</gene>
<evidence type="ECO:0000313" key="4">
    <source>
        <dbReference type="Proteomes" id="UP001174909"/>
    </source>
</evidence>
<dbReference type="Proteomes" id="UP001174909">
    <property type="component" value="Unassembled WGS sequence"/>
</dbReference>
<protein>
    <recommendedName>
        <fullName evidence="2">Death domain-containing protein</fullName>
    </recommendedName>
</protein>
<feature type="region of interest" description="Disordered" evidence="1">
    <location>
        <begin position="334"/>
        <end position="364"/>
    </location>
</feature>